<dbReference type="PROSITE" id="PS50889">
    <property type="entry name" value="S4"/>
    <property type="match status" value="1"/>
</dbReference>
<dbReference type="Gene3D" id="3.10.290.10">
    <property type="entry name" value="RNA-binding S4 domain"/>
    <property type="match status" value="1"/>
</dbReference>
<sequence length="325" mass="36662">MIDILSEIHPAKPLEFHVSAELAGIRFDHYLVQRVADTSRSNLIQSIRLGLILVDGQKKKSSYRLKTGELISGTVFQPAPLELVAQEVPFDILFEDDFLIIISKPPGIVVHPGAGNPDSTLVNGLLYHCQDIAGVGDTIRPGIVHRLDKDTSGIMVIAKTAQCHRILVDAFKERTIHKEYLALVFGILQKKNGRIVAPICRHSVNRQKMAVCDEGRGRYAASNWQVVEEYSEKCSLVRVQIETGRTHQIRVHMASLGCPVAGDMLYGRARNTRQYPRQMLHAQSLRFTHPVTGEHLTFSAPLWPDFREIVEQLRLQEYEKFMDLP</sequence>
<dbReference type="Proteomes" id="UP000717534">
    <property type="component" value="Unassembled WGS sequence"/>
</dbReference>
<evidence type="ECO:0000256" key="3">
    <source>
        <dbReference type="PROSITE-ProRule" id="PRU00182"/>
    </source>
</evidence>
<evidence type="ECO:0000313" key="7">
    <source>
        <dbReference type="Proteomes" id="UP000717534"/>
    </source>
</evidence>
<dbReference type="NCBIfam" id="TIGR00005">
    <property type="entry name" value="rluA_subfam"/>
    <property type="match status" value="1"/>
</dbReference>
<dbReference type="CDD" id="cd02869">
    <property type="entry name" value="PseudoU_synth_RluA_like"/>
    <property type="match status" value="1"/>
</dbReference>
<dbReference type="SUPFAM" id="SSF55120">
    <property type="entry name" value="Pseudouridine synthase"/>
    <property type="match status" value="1"/>
</dbReference>
<feature type="domain" description="Pseudouridine synthase RsuA/RluA-like" evidence="5">
    <location>
        <begin position="99"/>
        <end position="255"/>
    </location>
</feature>
<dbReference type="Pfam" id="PF00849">
    <property type="entry name" value="PseudoU_synth_2"/>
    <property type="match status" value="1"/>
</dbReference>
<dbReference type="EC" id="5.4.99.-" evidence="4"/>
<evidence type="ECO:0000313" key="6">
    <source>
        <dbReference type="EMBL" id="MBN4067997.1"/>
    </source>
</evidence>
<comment type="caution">
    <text evidence="6">The sequence shown here is derived from an EMBL/GenBank/DDBJ whole genome shotgun (WGS) entry which is preliminary data.</text>
</comment>
<dbReference type="InterPro" id="IPR020103">
    <property type="entry name" value="PsdUridine_synth_cat_dom_sf"/>
</dbReference>
<dbReference type="CDD" id="cd00165">
    <property type="entry name" value="S4"/>
    <property type="match status" value="1"/>
</dbReference>
<keyword evidence="7" id="KW-1185">Reference proteome</keyword>
<dbReference type="InterPro" id="IPR006224">
    <property type="entry name" value="PsdUridine_synth_RluA-like_CS"/>
</dbReference>
<evidence type="ECO:0000256" key="1">
    <source>
        <dbReference type="ARBA" id="ARBA00010876"/>
    </source>
</evidence>
<dbReference type="SUPFAM" id="SSF55174">
    <property type="entry name" value="Alpha-L RNA-binding motif"/>
    <property type="match status" value="1"/>
</dbReference>
<dbReference type="InterPro" id="IPR050188">
    <property type="entry name" value="RluA_PseudoU_synthase"/>
</dbReference>
<dbReference type="PROSITE" id="PS01129">
    <property type="entry name" value="PSI_RLU"/>
    <property type="match status" value="1"/>
</dbReference>
<keyword evidence="2 4" id="KW-0413">Isomerase</keyword>
<dbReference type="InterPro" id="IPR036986">
    <property type="entry name" value="S4_RNA-bd_sf"/>
</dbReference>
<comment type="similarity">
    <text evidence="1 4">Belongs to the pseudouridine synthase RluA family.</text>
</comment>
<dbReference type="InterPro" id="IPR006225">
    <property type="entry name" value="PsdUridine_synth_RluC/D"/>
</dbReference>
<reference evidence="6 7" key="1">
    <citation type="submission" date="2021-02" db="EMBL/GenBank/DDBJ databases">
        <title>Activity-based single-cell genomes from oceanic crustal fluid captures similar information to metagenomic and metatranscriptomic surveys with orders of magnitude less sampling.</title>
        <authorList>
            <person name="D'Angelo T.S."/>
            <person name="Orcutt B.N."/>
        </authorList>
    </citation>
    <scope>NUCLEOTIDE SEQUENCE [LARGE SCALE GENOMIC DNA]</scope>
    <source>
        <strain evidence="6">AH-315-G02</strain>
    </source>
</reference>
<evidence type="ECO:0000259" key="5">
    <source>
        <dbReference type="Pfam" id="PF00849"/>
    </source>
</evidence>
<evidence type="ECO:0000256" key="4">
    <source>
        <dbReference type="RuleBase" id="RU362028"/>
    </source>
</evidence>
<protein>
    <recommendedName>
        <fullName evidence="4">Pseudouridine synthase</fullName>
        <ecNumber evidence="4">5.4.99.-</ecNumber>
    </recommendedName>
</protein>
<name>A0ABS3AVV8_9BACT</name>
<comment type="catalytic activity">
    <reaction evidence="4">
        <text>a uridine in RNA = a pseudouridine in RNA</text>
        <dbReference type="Rhea" id="RHEA:48348"/>
        <dbReference type="Rhea" id="RHEA-COMP:12068"/>
        <dbReference type="Rhea" id="RHEA-COMP:12069"/>
        <dbReference type="ChEBI" id="CHEBI:65314"/>
        <dbReference type="ChEBI" id="CHEBI:65315"/>
    </reaction>
</comment>
<dbReference type="PANTHER" id="PTHR21600:SF44">
    <property type="entry name" value="RIBOSOMAL LARGE SUBUNIT PSEUDOURIDINE SYNTHASE D"/>
    <property type="match status" value="1"/>
</dbReference>
<organism evidence="6 7">
    <name type="scientific">Desulfotalea psychrophila</name>
    <dbReference type="NCBI Taxonomy" id="84980"/>
    <lineage>
        <taxon>Bacteria</taxon>
        <taxon>Pseudomonadati</taxon>
        <taxon>Thermodesulfobacteriota</taxon>
        <taxon>Desulfobulbia</taxon>
        <taxon>Desulfobulbales</taxon>
        <taxon>Desulfocapsaceae</taxon>
        <taxon>Desulfotalea</taxon>
    </lineage>
</organism>
<dbReference type="InterPro" id="IPR006145">
    <property type="entry name" value="PsdUridine_synth_RsuA/RluA"/>
</dbReference>
<dbReference type="PANTHER" id="PTHR21600">
    <property type="entry name" value="MITOCHONDRIAL RNA PSEUDOURIDINE SYNTHASE"/>
    <property type="match status" value="1"/>
</dbReference>
<comment type="function">
    <text evidence="4">Responsible for synthesis of pseudouridine from uracil.</text>
</comment>
<proteinExistence type="inferred from homology"/>
<keyword evidence="3" id="KW-0694">RNA-binding</keyword>
<dbReference type="EMBL" id="JAFITO010000002">
    <property type="protein sequence ID" value="MBN4067997.1"/>
    <property type="molecule type" value="Genomic_DNA"/>
</dbReference>
<gene>
    <name evidence="6" type="ORF">JYU06_00520</name>
</gene>
<accession>A0ABS3AVV8</accession>
<dbReference type="Gene3D" id="3.30.2350.10">
    <property type="entry name" value="Pseudouridine synthase"/>
    <property type="match status" value="1"/>
</dbReference>
<evidence type="ECO:0000256" key="2">
    <source>
        <dbReference type="ARBA" id="ARBA00023235"/>
    </source>
</evidence>